<dbReference type="PANTHER" id="PTHR42788:SF13">
    <property type="entry name" value="ALIPHATIC SULFONATES IMPORT ATP-BINDING PROTEIN SSUB"/>
    <property type="match status" value="1"/>
</dbReference>
<gene>
    <name evidence="7" type="ORF">CAL29_13375</name>
</gene>
<dbReference type="RefSeq" id="WP_094853485.1">
    <property type="nucleotide sequence ID" value="NZ_NEVM01000002.1"/>
</dbReference>
<proteinExistence type="inferred from homology"/>
<dbReference type="InterPro" id="IPR018632">
    <property type="entry name" value="AAA-associated_dom_C"/>
</dbReference>
<dbReference type="GO" id="GO:0005524">
    <property type="term" value="F:ATP binding"/>
    <property type="evidence" value="ECO:0007669"/>
    <property type="project" value="UniProtKB-KW"/>
</dbReference>
<feature type="domain" description="ABC transporter" evidence="6">
    <location>
        <begin position="9"/>
        <end position="244"/>
    </location>
</feature>
<reference evidence="8" key="1">
    <citation type="submission" date="2017-05" db="EMBL/GenBank/DDBJ databases">
        <title>Complete and WGS of Bordetella genogroups.</title>
        <authorList>
            <person name="Spilker T."/>
            <person name="Lipuma J."/>
        </authorList>
    </citation>
    <scope>NUCLEOTIDE SEQUENCE [LARGE SCALE GENOMIC DNA]</scope>
    <source>
        <strain evidence="8">AU16122</strain>
    </source>
</reference>
<organism evidence="7 8">
    <name type="scientific">Bordetella genomosp. 10</name>
    <dbReference type="NCBI Taxonomy" id="1416804"/>
    <lineage>
        <taxon>Bacteria</taxon>
        <taxon>Pseudomonadati</taxon>
        <taxon>Pseudomonadota</taxon>
        <taxon>Betaproteobacteria</taxon>
        <taxon>Burkholderiales</taxon>
        <taxon>Alcaligenaceae</taxon>
        <taxon>Bordetella</taxon>
    </lineage>
</organism>
<evidence type="ECO:0000256" key="3">
    <source>
        <dbReference type="ARBA" id="ARBA00022475"/>
    </source>
</evidence>
<keyword evidence="8" id="KW-1185">Reference proteome</keyword>
<dbReference type="InterPro" id="IPR027417">
    <property type="entry name" value="P-loop_NTPase"/>
</dbReference>
<evidence type="ECO:0000256" key="1">
    <source>
        <dbReference type="ARBA" id="ARBA00005417"/>
    </source>
</evidence>
<dbReference type="Gene3D" id="3.40.50.300">
    <property type="entry name" value="P-loop containing nucleotide triphosphate hydrolases"/>
    <property type="match status" value="1"/>
</dbReference>
<dbReference type="PROSITE" id="PS00211">
    <property type="entry name" value="ABC_TRANSPORTER_1"/>
    <property type="match status" value="1"/>
</dbReference>
<keyword evidence="4" id="KW-0547">Nucleotide-binding</keyword>
<keyword evidence="3" id="KW-1003">Cell membrane</keyword>
<dbReference type="Pfam" id="PF09821">
    <property type="entry name" value="AAA_assoc_C"/>
    <property type="match status" value="1"/>
</dbReference>
<evidence type="ECO:0000259" key="6">
    <source>
        <dbReference type="PROSITE" id="PS50893"/>
    </source>
</evidence>
<accession>A0A261SAR5</accession>
<evidence type="ECO:0000256" key="4">
    <source>
        <dbReference type="ARBA" id="ARBA00022741"/>
    </source>
</evidence>
<dbReference type="InterPro" id="IPR017871">
    <property type="entry name" value="ABC_transporter-like_CS"/>
</dbReference>
<dbReference type="PROSITE" id="PS50893">
    <property type="entry name" value="ABC_TRANSPORTER_2"/>
    <property type="match status" value="1"/>
</dbReference>
<name>A0A261SAR5_9BORD</name>
<keyword evidence="2" id="KW-0813">Transport</keyword>
<dbReference type="SUPFAM" id="SSF52540">
    <property type="entry name" value="P-loop containing nucleoside triphosphate hydrolases"/>
    <property type="match status" value="1"/>
</dbReference>
<evidence type="ECO:0000313" key="8">
    <source>
        <dbReference type="Proteomes" id="UP000216020"/>
    </source>
</evidence>
<dbReference type="Pfam" id="PF00005">
    <property type="entry name" value="ABC_tran"/>
    <property type="match status" value="1"/>
</dbReference>
<dbReference type="GO" id="GO:0016887">
    <property type="term" value="F:ATP hydrolysis activity"/>
    <property type="evidence" value="ECO:0007669"/>
    <property type="project" value="InterPro"/>
</dbReference>
<sequence>MNGKASFLLDLSGVSKMFQTADGTNRSVLEGVDFQLRDGEIVALLGKSGSGKSTLLRIMAGLIPADQGQVKYRGQPLYGPASGVAMVFQSFALFPWLTVRQNVALGLEAQGVPLAEREQRAEAALELIGLAGFGGALPRELSGGMRQRVGIARALATDPDVLLMDEAFSALDVLTGETLRDDMLELWDERRISTRGILVVSHNIEEAVMMADRILIFASDPGRVRDEIRVHLPRPRNAESAEVRALVDQVYGLMTARPAPATAAGAPAQEVHHGYRLPDANVGRMEEVLELLAEPPLNGRADLPRLAEEAGLPDEELFPAYEALGLLGLALVEHGDITLTAAGRRYAAADQQERQALFGRQLVAHIPLAANIRHSLEQEATGELPERQFLEMLEEFLKPDEAERVLKVAVEWGRYGEVYGYDYHTGRLHLPTTPGGEAD</sequence>
<keyword evidence="5 7" id="KW-0067">ATP-binding</keyword>
<dbReference type="InterPro" id="IPR050166">
    <property type="entry name" value="ABC_transporter_ATP-bind"/>
</dbReference>
<dbReference type="Proteomes" id="UP000216020">
    <property type="component" value="Unassembled WGS sequence"/>
</dbReference>
<comment type="similarity">
    <text evidence="1">Belongs to the ABC transporter superfamily.</text>
</comment>
<dbReference type="InterPro" id="IPR003593">
    <property type="entry name" value="AAA+_ATPase"/>
</dbReference>
<evidence type="ECO:0000256" key="2">
    <source>
        <dbReference type="ARBA" id="ARBA00022448"/>
    </source>
</evidence>
<dbReference type="EMBL" id="NEVM01000002">
    <property type="protein sequence ID" value="OZI34494.1"/>
    <property type="molecule type" value="Genomic_DNA"/>
</dbReference>
<dbReference type="SMART" id="SM00382">
    <property type="entry name" value="AAA"/>
    <property type="match status" value="1"/>
</dbReference>
<comment type="caution">
    <text evidence="7">The sequence shown here is derived from an EMBL/GenBank/DDBJ whole genome shotgun (WGS) entry which is preliminary data.</text>
</comment>
<dbReference type="AlphaFoldDB" id="A0A261SAR5"/>
<dbReference type="OrthoDB" id="9783039at2"/>
<dbReference type="CDD" id="cd03293">
    <property type="entry name" value="ABC_NrtD_SsuB_transporters"/>
    <property type="match status" value="1"/>
</dbReference>
<dbReference type="InterPro" id="IPR003439">
    <property type="entry name" value="ABC_transporter-like_ATP-bd"/>
</dbReference>
<evidence type="ECO:0000313" key="7">
    <source>
        <dbReference type="EMBL" id="OZI34494.1"/>
    </source>
</evidence>
<evidence type="ECO:0000256" key="5">
    <source>
        <dbReference type="ARBA" id="ARBA00022840"/>
    </source>
</evidence>
<dbReference type="PANTHER" id="PTHR42788">
    <property type="entry name" value="TAURINE IMPORT ATP-BINDING PROTEIN-RELATED"/>
    <property type="match status" value="1"/>
</dbReference>
<protein>
    <submittedName>
        <fullName evidence="7">Nitrate ABC transporter ATP-binding protein</fullName>
    </submittedName>
</protein>
<keyword evidence="3" id="KW-0472">Membrane</keyword>